<dbReference type="PANTHER" id="PTHR43806:SF11">
    <property type="entry name" value="CEREVISIN-RELATED"/>
    <property type="match status" value="1"/>
</dbReference>
<dbReference type="RefSeq" id="WP_092531035.1">
    <property type="nucleotide sequence ID" value="NZ_FOWW01000005.1"/>
</dbReference>
<dbReference type="CDD" id="cd00146">
    <property type="entry name" value="PKD"/>
    <property type="match status" value="1"/>
</dbReference>
<dbReference type="OrthoDB" id="9766923at2"/>
<dbReference type="PROSITE" id="PS50093">
    <property type="entry name" value="PKD"/>
    <property type="match status" value="1"/>
</dbReference>
<dbReference type="Proteomes" id="UP000198727">
    <property type="component" value="Unassembled WGS sequence"/>
</dbReference>
<dbReference type="InterPro" id="IPR000601">
    <property type="entry name" value="PKD_dom"/>
</dbReference>
<keyword evidence="4" id="KW-0720">Serine protease</keyword>
<dbReference type="EMBL" id="FOWW01000005">
    <property type="protein sequence ID" value="SFQ20233.1"/>
    <property type="molecule type" value="Genomic_DNA"/>
</dbReference>
<accession>A0A1I5WKB3</accession>
<dbReference type="SUPFAM" id="SSF49299">
    <property type="entry name" value="PKD domain"/>
    <property type="match status" value="1"/>
</dbReference>
<dbReference type="InterPro" id="IPR013783">
    <property type="entry name" value="Ig-like_fold"/>
</dbReference>
<dbReference type="InterPro" id="IPR022409">
    <property type="entry name" value="PKD/Chitinase_dom"/>
</dbReference>
<dbReference type="InterPro" id="IPR023828">
    <property type="entry name" value="Peptidase_S8_Ser-AS"/>
</dbReference>
<evidence type="ECO:0000256" key="4">
    <source>
        <dbReference type="ARBA" id="ARBA00022825"/>
    </source>
</evidence>
<reference evidence="8" key="1">
    <citation type="submission" date="2016-10" db="EMBL/GenBank/DDBJ databases">
        <authorList>
            <person name="Varghese N."/>
            <person name="Submissions S."/>
        </authorList>
    </citation>
    <scope>NUCLEOTIDE SEQUENCE [LARGE SCALE GENOMIC DNA]</scope>
    <source>
        <strain evidence="8">CGMCC 4.5579</strain>
    </source>
</reference>
<organism evidence="7 8">
    <name type="scientific">Amycolatopsis arida</name>
    <dbReference type="NCBI Taxonomy" id="587909"/>
    <lineage>
        <taxon>Bacteria</taxon>
        <taxon>Bacillati</taxon>
        <taxon>Actinomycetota</taxon>
        <taxon>Actinomycetes</taxon>
        <taxon>Pseudonocardiales</taxon>
        <taxon>Pseudonocardiaceae</taxon>
        <taxon>Amycolatopsis</taxon>
    </lineage>
</organism>
<comment type="caution">
    <text evidence="5">Lacks conserved residue(s) required for the propagation of feature annotation.</text>
</comment>
<dbReference type="InterPro" id="IPR000209">
    <property type="entry name" value="Peptidase_S8/S53_dom"/>
</dbReference>
<dbReference type="Pfam" id="PF00082">
    <property type="entry name" value="Peptidase_S8"/>
    <property type="match status" value="1"/>
</dbReference>
<dbReference type="PROSITE" id="PS00138">
    <property type="entry name" value="SUBTILASE_SER"/>
    <property type="match status" value="1"/>
</dbReference>
<keyword evidence="2 7" id="KW-0645">Protease</keyword>
<dbReference type="GO" id="GO:0005615">
    <property type="term" value="C:extracellular space"/>
    <property type="evidence" value="ECO:0007669"/>
    <property type="project" value="TreeGrafter"/>
</dbReference>
<evidence type="ECO:0000256" key="1">
    <source>
        <dbReference type="ARBA" id="ARBA00011073"/>
    </source>
</evidence>
<dbReference type="PROSITE" id="PS51892">
    <property type="entry name" value="SUBTILASE"/>
    <property type="match status" value="1"/>
</dbReference>
<dbReference type="PRINTS" id="PR00723">
    <property type="entry name" value="SUBTILISIN"/>
</dbReference>
<dbReference type="InterPro" id="IPR035986">
    <property type="entry name" value="PKD_dom_sf"/>
</dbReference>
<dbReference type="InterPro" id="IPR036852">
    <property type="entry name" value="Peptidase_S8/S53_dom_sf"/>
</dbReference>
<comment type="similarity">
    <text evidence="1 5">Belongs to the peptidase S8 family.</text>
</comment>
<dbReference type="InterPro" id="IPR050131">
    <property type="entry name" value="Peptidase_S8_subtilisin-like"/>
</dbReference>
<name>A0A1I5WKB3_9PSEU</name>
<dbReference type="Gene3D" id="2.60.40.10">
    <property type="entry name" value="Immunoglobulins"/>
    <property type="match status" value="1"/>
</dbReference>
<evidence type="ECO:0000313" key="7">
    <source>
        <dbReference type="EMBL" id="SFQ20233.1"/>
    </source>
</evidence>
<proteinExistence type="inferred from homology"/>
<dbReference type="SUPFAM" id="SSF52743">
    <property type="entry name" value="Subtilisin-like"/>
    <property type="match status" value="1"/>
</dbReference>
<evidence type="ECO:0000256" key="2">
    <source>
        <dbReference type="ARBA" id="ARBA00022670"/>
    </source>
</evidence>
<evidence type="ECO:0000256" key="5">
    <source>
        <dbReference type="PROSITE-ProRule" id="PRU01240"/>
    </source>
</evidence>
<dbReference type="STRING" id="587909.SAMN05421810_105156"/>
<dbReference type="GO" id="GO:0006508">
    <property type="term" value="P:proteolysis"/>
    <property type="evidence" value="ECO:0007669"/>
    <property type="project" value="UniProtKB-KW"/>
</dbReference>
<evidence type="ECO:0000313" key="8">
    <source>
        <dbReference type="Proteomes" id="UP000198727"/>
    </source>
</evidence>
<dbReference type="InterPro" id="IPR015500">
    <property type="entry name" value="Peptidase_S8_subtilisin-rel"/>
</dbReference>
<protein>
    <submittedName>
        <fullName evidence="7">Serine protease</fullName>
    </submittedName>
</protein>
<evidence type="ECO:0000256" key="3">
    <source>
        <dbReference type="ARBA" id="ARBA00022801"/>
    </source>
</evidence>
<dbReference type="Gene3D" id="3.40.50.200">
    <property type="entry name" value="Peptidase S8/S53 domain"/>
    <property type="match status" value="1"/>
</dbReference>
<keyword evidence="8" id="KW-1185">Reference proteome</keyword>
<dbReference type="PANTHER" id="PTHR43806">
    <property type="entry name" value="PEPTIDASE S8"/>
    <property type="match status" value="1"/>
</dbReference>
<dbReference type="SMART" id="SM00089">
    <property type="entry name" value="PKD"/>
    <property type="match status" value="1"/>
</dbReference>
<dbReference type="GO" id="GO:0005975">
    <property type="term" value="P:carbohydrate metabolic process"/>
    <property type="evidence" value="ECO:0007669"/>
    <property type="project" value="UniProtKB-ARBA"/>
</dbReference>
<sequence>MDLHDNPNQGNDCNNHGTHVSGIVGGETRGVAKAVDLVSVRVLGCDGFGKDVDVIEAAEWITKNAEKPAVANLSVYTDDPDIAAEAISNSISSGIQWSLITGNNGRDACDHGPGGQVPSALQVGNSTSNDTRRFDSNHGRCMDLFAPGTDINSAYRSSDSSYGTLSGTSMAAPHVAGAMALRLHDAPSSSPAQLHSWVMDNASTGKLSGLSGDTPNKLLYVPNDGSQPPGDPVAQFTASCSDDSLTCTFDGSGSSDPDGGITSYTWDFGDGTTGTGATTRHTYLGHTTNYTATLTVTDNDGNTATTHRTIQCWSFGTNQGFCFGS</sequence>
<dbReference type="InterPro" id="IPR022398">
    <property type="entry name" value="Peptidase_S8_His-AS"/>
</dbReference>
<keyword evidence="3" id="KW-0378">Hydrolase</keyword>
<dbReference type="Pfam" id="PF18911">
    <property type="entry name" value="PKD_4"/>
    <property type="match status" value="1"/>
</dbReference>
<dbReference type="PROSITE" id="PS00137">
    <property type="entry name" value="SUBTILASE_HIS"/>
    <property type="match status" value="1"/>
</dbReference>
<dbReference type="GO" id="GO:0004252">
    <property type="term" value="F:serine-type endopeptidase activity"/>
    <property type="evidence" value="ECO:0007669"/>
    <property type="project" value="InterPro"/>
</dbReference>
<feature type="domain" description="PKD" evidence="6">
    <location>
        <begin position="245"/>
        <end position="311"/>
    </location>
</feature>
<gene>
    <name evidence="7" type="ORF">SAMN05421810_105156</name>
</gene>
<evidence type="ECO:0000259" key="6">
    <source>
        <dbReference type="PROSITE" id="PS50093"/>
    </source>
</evidence>
<dbReference type="AlphaFoldDB" id="A0A1I5WKB3"/>